<evidence type="ECO:0000313" key="2">
    <source>
        <dbReference type="Proteomes" id="UP000315010"/>
    </source>
</evidence>
<dbReference type="Proteomes" id="UP000315010">
    <property type="component" value="Unassembled WGS sequence"/>
</dbReference>
<proteinExistence type="predicted"/>
<reference evidence="1 2" key="1">
    <citation type="submission" date="2019-02" db="EMBL/GenBank/DDBJ databases">
        <title>Deep-cultivation of Planctomycetes and their phenomic and genomic characterization uncovers novel biology.</title>
        <authorList>
            <person name="Wiegand S."/>
            <person name="Jogler M."/>
            <person name="Boedeker C."/>
            <person name="Pinto D."/>
            <person name="Vollmers J."/>
            <person name="Rivas-Marin E."/>
            <person name="Kohn T."/>
            <person name="Peeters S.H."/>
            <person name="Heuer A."/>
            <person name="Rast P."/>
            <person name="Oberbeckmann S."/>
            <person name="Bunk B."/>
            <person name="Jeske O."/>
            <person name="Meyerdierks A."/>
            <person name="Storesund J.E."/>
            <person name="Kallscheuer N."/>
            <person name="Luecker S."/>
            <person name="Lage O.M."/>
            <person name="Pohl T."/>
            <person name="Merkel B.J."/>
            <person name="Hornburger P."/>
            <person name="Mueller R.-W."/>
            <person name="Bruemmer F."/>
            <person name="Labrenz M."/>
            <person name="Spormann A.M."/>
            <person name="Op Den Camp H."/>
            <person name="Overmann J."/>
            <person name="Amann R."/>
            <person name="Jetten M.S.M."/>
            <person name="Mascher T."/>
            <person name="Medema M.H."/>
            <person name="Devos D.P."/>
            <person name="Kaster A.-K."/>
            <person name="Ovreas L."/>
            <person name="Rohde M."/>
            <person name="Galperin M.Y."/>
            <person name="Jogler C."/>
        </authorList>
    </citation>
    <scope>NUCLEOTIDE SEQUENCE [LARGE SCALE GENOMIC DNA]</scope>
    <source>
        <strain evidence="1 2">CA13</strain>
    </source>
</reference>
<organism evidence="1 2">
    <name type="scientific">Novipirellula herctigrandis</name>
    <dbReference type="NCBI Taxonomy" id="2527986"/>
    <lineage>
        <taxon>Bacteria</taxon>
        <taxon>Pseudomonadati</taxon>
        <taxon>Planctomycetota</taxon>
        <taxon>Planctomycetia</taxon>
        <taxon>Pirellulales</taxon>
        <taxon>Pirellulaceae</taxon>
        <taxon>Novipirellula</taxon>
    </lineage>
</organism>
<evidence type="ECO:0000313" key="1">
    <source>
        <dbReference type="EMBL" id="TWT82091.1"/>
    </source>
</evidence>
<dbReference type="AlphaFoldDB" id="A0A5C5Z5J2"/>
<dbReference type="EMBL" id="SJPJ01000001">
    <property type="protein sequence ID" value="TWT82091.1"/>
    <property type="molecule type" value="Genomic_DNA"/>
</dbReference>
<comment type="caution">
    <text evidence="1">The sequence shown here is derived from an EMBL/GenBank/DDBJ whole genome shotgun (WGS) entry which is preliminary data.</text>
</comment>
<sequence>MQLGLKQYHFQPPQVPVPNWYRLKCKRLVLFRAPNDSQSALDLASRDASIAKTVPAFPSDTSATSVLKPSRSVVEVPDFPRSPSSTEILAIGPPRFRASSCNAYCRSVLSRCLSPPSGFGIETRRTGWAGKSWSEVRWSRAVRSEAVSRVARLARRLSRVLFQ</sequence>
<accession>A0A5C5Z5J2</accession>
<gene>
    <name evidence="1" type="ORF">CA13_35510</name>
</gene>
<protein>
    <submittedName>
        <fullName evidence="1">Uncharacterized protein</fullName>
    </submittedName>
</protein>
<keyword evidence="2" id="KW-1185">Reference proteome</keyword>
<name>A0A5C5Z5J2_9BACT</name>